<feature type="transmembrane region" description="Helical" evidence="1">
    <location>
        <begin position="173"/>
        <end position="190"/>
    </location>
</feature>
<organism evidence="2 3">
    <name type="scientific">candidate division WWE3 bacterium</name>
    <dbReference type="NCBI Taxonomy" id="2053526"/>
    <lineage>
        <taxon>Bacteria</taxon>
        <taxon>Katanobacteria</taxon>
    </lineage>
</organism>
<feature type="transmembrane region" description="Helical" evidence="1">
    <location>
        <begin position="121"/>
        <end position="143"/>
    </location>
</feature>
<sequence length="203" mass="22374">MQKIVDVVLVSLRTGVLEESRIIKLITAISVTFLVGVFRVDIYAAVLILVFVMLALKPRTAALLIAISFAVRGATVIVLAKFFVSPYYVNYLYVSFMTKSAAILMFVLIFALVFKLFKHRVVASLLLSTAASVYFSAFLYYVYLTQGVLSSPNALSKTWLAVVVVSPLLVRELFASFVLGIVAVVVYILLAKRVEGPVIKHSN</sequence>
<proteinExistence type="predicted"/>
<dbReference type="Proteomes" id="UP000751518">
    <property type="component" value="Unassembled WGS sequence"/>
</dbReference>
<accession>A0A955LL19</accession>
<feature type="transmembrane region" description="Helical" evidence="1">
    <location>
        <begin position="22"/>
        <end position="55"/>
    </location>
</feature>
<dbReference type="AlphaFoldDB" id="A0A955LL19"/>
<keyword evidence="1" id="KW-1133">Transmembrane helix</keyword>
<comment type="caution">
    <text evidence="2">The sequence shown here is derived from an EMBL/GenBank/DDBJ whole genome shotgun (WGS) entry which is preliminary data.</text>
</comment>
<evidence type="ECO:0000256" key="1">
    <source>
        <dbReference type="SAM" id="Phobius"/>
    </source>
</evidence>
<protein>
    <submittedName>
        <fullName evidence="2">Uncharacterized protein</fullName>
    </submittedName>
</protein>
<evidence type="ECO:0000313" key="2">
    <source>
        <dbReference type="EMBL" id="MCA9392242.1"/>
    </source>
</evidence>
<evidence type="ECO:0000313" key="3">
    <source>
        <dbReference type="Proteomes" id="UP000751518"/>
    </source>
</evidence>
<feature type="transmembrane region" description="Helical" evidence="1">
    <location>
        <begin position="62"/>
        <end position="84"/>
    </location>
</feature>
<gene>
    <name evidence="2" type="ORF">KC614_03505</name>
</gene>
<name>A0A955LL19_UNCKA</name>
<dbReference type="EMBL" id="JAGQKZ010000030">
    <property type="protein sequence ID" value="MCA9392242.1"/>
    <property type="molecule type" value="Genomic_DNA"/>
</dbReference>
<reference evidence="2" key="2">
    <citation type="journal article" date="2021" name="Microbiome">
        <title>Successional dynamics and alternative stable states in a saline activated sludge microbial community over 9 years.</title>
        <authorList>
            <person name="Wang Y."/>
            <person name="Ye J."/>
            <person name="Ju F."/>
            <person name="Liu L."/>
            <person name="Boyd J.A."/>
            <person name="Deng Y."/>
            <person name="Parks D.H."/>
            <person name="Jiang X."/>
            <person name="Yin X."/>
            <person name="Woodcroft B.J."/>
            <person name="Tyson G.W."/>
            <person name="Hugenholtz P."/>
            <person name="Polz M.F."/>
            <person name="Zhang T."/>
        </authorList>
    </citation>
    <scope>NUCLEOTIDE SEQUENCE</scope>
    <source>
        <strain evidence="2">HKST-UBA03</strain>
    </source>
</reference>
<keyword evidence="1" id="KW-0472">Membrane</keyword>
<feature type="transmembrane region" description="Helical" evidence="1">
    <location>
        <begin position="90"/>
        <end position="114"/>
    </location>
</feature>
<reference evidence="2" key="1">
    <citation type="submission" date="2020-04" db="EMBL/GenBank/DDBJ databases">
        <authorList>
            <person name="Zhang T."/>
        </authorList>
    </citation>
    <scope>NUCLEOTIDE SEQUENCE</scope>
    <source>
        <strain evidence="2">HKST-UBA03</strain>
    </source>
</reference>
<keyword evidence="1" id="KW-0812">Transmembrane</keyword>